<evidence type="ECO:0000313" key="7">
    <source>
        <dbReference type="EMBL" id="TNB47939.1"/>
    </source>
</evidence>
<evidence type="ECO:0000256" key="1">
    <source>
        <dbReference type="ARBA" id="ARBA00005417"/>
    </source>
</evidence>
<dbReference type="PANTHER" id="PTHR19211:SF6">
    <property type="entry name" value="BLL7188 PROTEIN"/>
    <property type="match status" value="1"/>
</dbReference>
<dbReference type="SMART" id="SM00382">
    <property type="entry name" value="AAA"/>
    <property type="match status" value="2"/>
</dbReference>
<dbReference type="PROSITE" id="PS00211">
    <property type="entry name" value="ABC_TRANSPORTER_1"/>
    <property type="match status" value="1"/>
</dbReference>
<feature type="coiled-coil region" evidence="5">
    <location>
        <begin position="223"/>
        <end position="250"/>
    </location>
</feature>
<keyword evidence="3" id="KW-0547">Nucleotide-binding</keyword>
<keyword evidence="5" id="KW-0175">Coiled coil</keyword>
<dbReference type="Gene3D" id="3.40.50.300">
    <property type="entry name" value="P-loop containing nucleotide triphosphate hydrolases"/>
    <property type="match status" value="2"/>
</dbReference>
<reference evidence="7 8" key="2">
    <citation type="submission" date="2019-06" db="EMBL/GenBank/DDBJ databases">
        <title>Martelella lutilitoris sp. nov., isolated from a tidal mudflat.</title>
        <authorList>
            <person name="Kim Y.-J."/>
        </authorList>
    </citation>
    <scope>NUCLEOTIDE SEQUENCE [LARGE SCALE GENOMIC DNA]</scope>
    <source>
        <strain evidence="7 8">GH2-6</strain>
    </source>
</reference>
<evidence type="ECO:0000259" key="6">
    <source>
        <dbReference type="PROSITE" id="PS50893"/>
    </source>
</evidence>
<reference evidence="7 8" key="1">
    <citation type="submission" date="2019-05" db="EMBL/GenBank/DDBJ databases">
        <authorList>
            <person name="Lee S.D."/>
        </authorList>
    </citation>
    <scope>NUCLEOTIDE SEQUENCE [LARGE SCALE GENOMIC DNA]</scope>
    <source>
        <strain evidence="7 8">GH2-6</strain>
    </source>
</reference>
<dbReference type="Pfam" id="PF00005">
    <property type="entry name" value="ABC_tran"/>
    <property type="match status" value="2"/>
</dbReference>
<dbReference type="PANTHER" id="PTHR19211">
    <property type="entry name" value="ATP-BINDING TRANSPORT PROTEIN-RELATED"/>
    <property type="match status" value="1"/>
</dbReference>
<dbReference type="GO" id="GO:0005524">
    <property type="term" value="F:ATP binding"/>
    <property type="evidence" value="ECO:0007669"/>
    <property type="project" value="UniProtKB-KW"/>
</dbReference>
<evidence type="ECO:0000256" key="2">
    <source>
        <dbReference type="ARBA" id="ARBA00022737"/>
    </source>
</evidence>
<keyword evidence="2" id="KW-0677">Repeat</keyword>
<keyword evidence="4 7" id="KW-0067">ATP-binding</keyword>
<dbReference type="CDD" id="cd03221">
    <property type="entry name" value="ABCF_EF-3"/>
    <property type="match status" value="2"/>
</dbReference>
<dbReference type="InterPro" id="IPR003593">
    <property type="entry name" value="AAA+_ATPase"/>
</dbReference>
<dbReference type="Proteomes" id="UP000307874">
    <property type="component" value="Unassembled WGS sequence"/>
</dbReference>
<comment type="caution">
    <text evidence="7">The sequence shown here is derived from an EMBL/GenBank/DDBJ whole genome shotgun (WGS) entry which is preliminary data.</text>
</comment>
<organism evidence="7 8">
    <name type="scientific">Martelella lutilitoris</name>
    <dbReference type="NCBI Taxonomy" id="2583532"/>
    <lineage>
        <taxon>Bacteria</taxon>
        <taxon>Pseudomonadati</taxon>
        <taxon>Pseudomonadota</taxon>
        <taxon>Alphaproteobacteria</taxon>
        <taxon>Hyphomicrobiales</taxon>
        <taxon>Aurantimonadaceae</taxon>
        <taxon>Martelella</taxon>
    </lineage>
</organism>
<gene>
    <name evidence="7" type="ORF">FF124_10145</name>
</gene>
<dbReference type="InterPro" id="IPR027417">
    <property type="entry name" value="P-loop_NTPase"/>
</dbReference>
<feature type="domain" description="ABC transporter" evidence="6">
    <location>
        <begin position="5"/>
        <end position="234"/>
    </location>
</feature>
<dbReference type="EMBL" id="VCLB01000005">
    <property type="protein sequence ID" value="TNB47939.1"/>
    <property type="molecule type" value="Genomic_DNA"/>
</dbReference>
<name>A0A5C4JTF1_9HYPH</name>
<comment type="similarity">
    <text evidence="1">Belongs to the ABC transporter superfamily.</text>
</comment>
<dbReference type="InterPro" id="IPR050611">
    <property type="entry name" value="ABCF"/>
</dbReference>
<evidence type="ECO:0000313" key="8">
    <source>
        <dbReference type="Proteomes" id="UP000307874"/>
    </source>
</evidence>
<dbReference type="InterPro" id="IPR017871">
    <property type="entry name" value="ABC_transporter-like_CS"/>
</dbReference>
<dbReference type="FunFam" id="3.40.50.300:FF:001320">
    <property type="entry name" value="Heme ABC transporter ATP-binding protein"/>
    <property type="match status" value="1"/>
</dbReference>
<protein>
    <submittedName>
        <fullName evidence="7">ABC-F family ATP-binding cassette domain-containing protein</fullName>
    </submittedName>
</protein>
<dbReference type="AlphaFoldDB" id="A0A5C4JTF1"/>
<dbReference type="RefSeq" id="WP_138748383.1">
    <property type="nucleotide sequence ID" value="NZ_VCLB01000005.1"/>
</dbReference>
<evidence type="ECO:0000256" key="3">
    <source>
        <dbReference type="ARBA" id="ARBA00022741"/>
    </source>
</evidence>
<dbReference type="InterPro" id="IPR003439">
    <property type="entry name" value="ABC_transporter-like_ATP-bd"/>
</dbReference>
<dbReference type="PROSITE" id="PS50893">
    <property type="entry name" value="ABC_TRANSPORTER_2"/>
    <property type="match status" value="1"/>
</dbReference>
<dbReference type="OrthoDB" id="9808609at2"/>
<evidence type="ECO:0000256" key="4">
    <source>
        <dbReference type="ARBA" id="ARBA00022840"/>
    </source>
</evidence>
<sequence length="541" mass="57808">MHATITLSGLSFTTADGHSLFNNIDAVFGPGLTGLVGRNGVGKTTLLKLMAGAIAPTSGAVSVAGRLALFDQSVRSRDGETLADCFAITDMLEMIREAGEGRASAETVGRIDWLAEEKAVAALSRFDIAYPLTTPPSRLSGGELTRARLAALTRGDPDFILLDEPTNNLDAAGRKLLMDFLGGWRGGALVVSHDRELLEAMTEIAELTSLGITRYGGNYGFYEREKAAEVENRERRLSEAEREVRQVSAAARQRAERKARTDAKGLKARKRKDMPKMVLDGMKAQAEATAARQNALNDRQAERAAEALSEAKARLEVVAPFAIALPPSGLAAGRRVLKADRLAGGYEARAPLFCDLSFEMTGPERVAIEGGNGAGKSTLVKTLSGGLRPLGGTAEICVPFALFDQAVSLLDPAASVRDNFRRLNPRDGENACRAALARFRFRADEALKRVETLSGGELLRAGLAVAIGGSRPAQLLILDEPTNHLDLESLATLEAGLNAYDGALLVISHDRVFLERIGIATRLALSGDGPIRRQNIAQDLS</sequence>
<keyword evidence="8" id="KW-1185">Reference proteome</keyword>
<accession>A0A5C4JTF1</accession>
<evidence type="ECO:0000256" key="5">
    <source>
        <dbReference type="SAM" id="Coils"/>
    </source>
</evidence>
<dbReference type="SUPFAM" id="SSF52540">
    <property type="entry name" value="P-loop containing nucleoside triphosphate hydrolases"/>
    <property type="match status" value="2"/>
</dbReference>
<proteinExistence type="inferred from homology"/>
<dbReference type="GO" id="GO:0016887">
    <property type="term" value="F:ATP hydrolysis activity"/>
    <property type="evidence" value="ECO:0007669"/>
    <property type="project" value="InterPro"/>
</dbReference>